<keyword evidence="3" id="KW-1185">Reference proteome</keyword>
<dbReference type="RefSeq" id="WP_007178132.1">
    <property type="nucleotide sequence ID" value="NZ_LR699554.1"/>
</dbReference>
<dbReference type="AlphaFoldDB" id="A0A5Q4ZP12"/>
<evidence type="ECO:0000313" key="3">
    <source>
        <dbReference type="Proteomes" id="UP000325811"/>
    </source>
</evidence>
<organism evidence="2 3">
    <name type="scientific">Paraburkholderia dioscoreae</name>
    <dbReference type="NCBI Taxonomy" id="2604047"/>
    <lineage>
        <taxon>Bacteria</taxon>
        <taxon>Pseudomonadati</taxon>
        <taxon>Pseudomonadota</taxon>
        <taxon>Betaproteobacteria</taxon>
        <taxon>Burkholderiales</taxon>
        <taxon>Burkholderiaceae</taxon>
        <taxon>Paraburkholderia</taxon>
    </lineage>
</organism>
<dbReference type="SUPFAM" id="SSF51658">
    <property type="entry name" value="Xylose isomerase-like"/>
    <property type="match status" value="1"/>
</dbReference>
<comment type="similarity">
    <text evidence="1">Belongs to the UPF0276 family.</text>
</comment>
<sequence length="313" mass="35063">MSESLRPDVQWSLPHRAGVGLKAEHYRTILESQPDIGFFEVHAENYMGAGGPPHRFLSAIRESYPLSLHGVGLSIGADRPLDRNHLERLKELIARYTPGLFSEHLAWSSHDCGFLNDLLPVPYTVESLTRIVDHIDEVQEVLGRQMLLENPSTYLAFKESTYSEIDFIATVARRTGCGLLLDVNNVYVASINQQWDPFAYIDAYPLAAVQEIHLAGHAEEADEKGRPLLIDSHDRHVADIVWNLFARAIHQTGPIPTLIEWDANIPDWPALKAEAELADAVIQAATQPASADHVIRRPQSGMTRRQFKEAQTL</sequence>
<name>A0A5Q4ZP12_9BURK</name>
<dbReference type="PANTHER" id="PTHR42194">
    <property type="entry name" value="UPF0276 PROTEIN HI_1600"/>
    <property type="match status" value="1"/>
</dbReference>
<dbReference type="InterPro" id="IPR007801">
    <property type="entry name" value="MbnB/TglH/ChrH"/>
</dbReference>
<dbReference type="NCBIfam" id="NF003818">
    <property type="entry name" value="PRK05409.1"/>
    <property type="match status" value="1"/>
</dbReference>
<dbReference type="KEGG" id="pdio:PDMSB3_2805.1"/>
<dbReference type="InterPro" id="IPR036237">
    <property type="entry name" value="Xyl_isomerase-like_sf"/>
</dbReference>
<dbReference type="Gene3D" id="3.20.20.150">
    <property type="entry name" value="Divalent-metal-dependent TIM barrel enzymes"/>
    <property type="match status" value="1"/>
</dbReference>
<dbReference type="Pfam" id="PF05114">
    <property type="entry name" value="MbnB_TglH_ChrH"/>
    <property type="match status" value="1"/>
</dbReference>
<proteinExistence type="inferred from homology"/>
<dbReference type="HAMAP" id="MF_00697">
    <property type="entry name" value="UPF0276"/>
    <property type="match status" value="1"/>
</dbReference>
<dbReference type="EMBL" id="LR699554">
    <property type="protein sequence ID" value="VVD34089.1"/>
    <property type="molecule type" value="Genomic_DNA"/>
</dbReference>
<accession>A0A5Q4ZP12</accession>
<evidence type="ECO:0000256" key="1">
    <source>
        <dbReference type="HAMAP-Rule" id="MF_00697"/>
    </source>
</evidence>
<protein>
    <recommendedName>
        <fullName evidence="1">UPF0276 protein PDMSB3_2805</fullName>
    </recommendedName>
</protein>
<evidence type="ECO:0000313" key="2">
    <source>
        <dbReference type="EMBL" id="VVD34089.1"/>
    </source>
</evidence>
<dbReference type="Proteomes" id="UP000325811">
    <property type="component" value="Chromosome II"/>
</dbReference>
<dbReference type="PANTHER" id="PTHR42194:SF1">
    <property type="entry name" value="UPF0276 PROTEIN HI_1600"/>
    <property type="match status" value="1"/>
</dbReference>
<reference evidence="2 3" key="1">
    <citation type="submission" date="2019-08" db="EMBL/GenBank/DDBJ databases">
        <authorList>
            <person name="Herpell B J."/>
        </authorList>
    </citation>
    <scope>NUCLEOTIDE SEQUENCE [LARGE SCALE GENOMIC DNA]</scope>
    <source>
        <strain evidence="3">Msb3</strain>
    </source>
</reference>
<gene>
    <name evidence="2" type="ORF">PDMSB3_2805</name>
</gene>